<name>A0A0N5D6H0_THECL</name>
<feature type="region of interest" description="Disordered" evidence="1">
    <location>
        <begin position="682"/>
        <end position="713"/>
    </location>
</feature>
<gene>
    <name evidence="4" type="ORF">TCLT_LOCUS8620</name>
</gene>
<dbReference type="InterPro" id="IPR003595">
    <property type="entry name" value="Tyr_Pase_cat"/>
</dbReference>
<feature type="region of interest" description="Disordered" evidence="1">
    <location>
        <begin position="1"/>
        <end position="82"/>
    </location>
</feature>
<dbReference type="AlphaFoldDB" id="A0A0N5D6H0"/>
<dbReference type="InterPro" id="IPR000242">
    <property type="entry name" value="PTP_cat"/>
</dbReference>
<feature type="compositionally biased region" description="Basic and acidic residues" evidence="1">
    <location>
        <begin position="584"/>
        <end position="596"/>
    </location>
</feature>
<dbReference type="Gene3D" id="3.90.190.10">
    <property type="entry name" value="Protein tyrosine phosphatase superfamily"/>
    <property type="match status" value="1"/>
</dbReference>
<dbReference type="PANTHER" id="PTHR46163">
    <property type="entry name" value="TYROSINE-PROTEIN PHOSPHATASE-RELATED"/>
    <property type="match status" value="1"/>
</dbReference>
<evidence type="ECO:0000313" key="6">
    <source>
        <dbReference type="WBParaSite" id="TCLT_0000863101-mRNA-1"/>
    </source>
</evidence>
<feature type="compositionally biased region" description="Basic and acidic residues" evidence="1">
    <location>
        <begin position="682"/>
        <end position="694"/>
    </location>
</feature>
<dbReference type="STRING" id="103827.A0A0N5D6H0"/>
<dbReference type="SUPFAM" id="SSF52799">
    <property type="entry name" value="(Phosphotyrosine protein) phosphatases II"/>
    <property type="match status" value="1"/>
</dbReference>
<dbReference type="Pfam" id="PF00102">
    <property type="entry name" value="Y_phosphatase"/>
    <property type="match status" value="1"/>
</dbReference>
<dbReference type="WBParaSite" id="TCLT_0000863101-mRNA-1">
    <property type="protein sequence ID" value="TCLT_0000863101-mRNA-1"/>
    <property type="gene ID" value="TCLT_0000863101"/>
</dbReference>
<evidence type="ECO:0000259" key="3">
    <source>
        <dbReference type="PROSITE" id="PS50056"/>
    </source>
</evidence>
<feature type="compositionally biased region" description="Basic and acidic residues" evidence="1">
    <location>
        <begin position="538"/>
        <end position="574"/>
    </location>
</feature>
<dbReference type="SMART" id="SM00194">
    <property type="entry name" value="PTPc"/>
    <property type="match status" value="1"/>
</dbReference>
<reference evidence="4 5" key="2">
    <citation type="submission" date="2018-11" db="EMBL/GenBank/DDBJ databases">
        <authorList>
            <consortium name="Pathogen Informatics"/>
        </authorList>
    </citation>
    <scope>NUCLEOTIDE SEQUENCE [LARGE SCALE GENOMIC DNA]</scope>
</reference>
<dbReference type="InterPro" id="IPR000387">
    <property type="entry name" value="Tyr_Pase_dom"/>
</dbReference>
<accession>A0A0N5D6H0</accession>
<dbReference type="EMBL" id="UYYF01004659">
    <property type="protein sequence ID" value="VDN06195.1"/>
    <property type="molecule type" value="Genomic_DNA"/>
</dbReference>
<dbReference type="PROSITE" id="PS50055">
    <property type="entry name" value="TYR_PHOSPHATASE_PTP"/>
    <property type="match status" value="1"/>
</dbReference>
<sequence length="713" mass="82583">MTDKQDQDARAVNWKGPESNLVDGVKSGVDNRFDNNRNNDLGNSEAKSGNLVKIGEKEAKPESKTSRRIRSDGNSKVKSDGSLNKYKNKILYTCDESNDNRSREQCKRKIGRFMGRFLRGRNDHRSVTTTSKGTKNIKVEKTKKYTNAPHKICDGKVDKTIDVDESRSNSRGLYSSSSKTAIANDIQNFECRERMMRRKPSDKTVQRLEYFSSEAKSTMRKWLATLSERGVNQLRKDFMELKSFAPPNQEISQFTLHTKLNRYRDVKCYDSSRVILTWPKENTNDFIHANWVKHDMLSNVFICTQAPMDNTTNDFWRMIWQENVRYIIMLCKCIEKKREKCFAYWPQLAGQSYQLQKMDVTTMSVNESDSNVVVSRIILQSGAEKRCIVHRQWRTWPDRGVPLTSMIPFRLLQYARQDKHHPTVVHCSAGIGRTGTLVMIEILLGALRRGLEPDSKQFLKDLRTQRAQSVQVESQYIYAHYAVVRILSIKKILRLQDAASNYLDKLRDTARTAKSEARHRRSSNVITCSETNESEVAGNRDKAVHESEEKILTCEFTENSRKKEGDSKTKKSTEQEVAQNGTGKQKDHFHEEERYRWNPSDPLAHEKSLFTSTNGEMIVEMHNNEEKTFHTQETGKKISTSRAECSASQESLTHVANDENEIESEVDLERQEYLEYLNQLKQDEQHEQEQDHLLHQQSTSEQRFVKSCYYGQP</sequence>
<dbReference type="CDD" id="cd00047">
    <property type="entry name" value="PTPc"/>
    <property type="match status" value="1"/>
</dbReference>
<dbReference type="SMART" id="SM00404">
    <property type="entry name" value="PTPc_motif"/>
    <property type="match status" value="1"/>
</dbReference>
<evidence type="ECO:0000256" key="1">
    <source>
        <dbReference type="SAM" id="MobiDB-lite"/>
    </source>
</evidence>
<dbReference type="InterPro" id="IPR029021">
    <property type="entry name" value="Prot-tyrosine_phosphatase-like"/>
</dbReference>
<dbReference type="GO" id="GO:0004725">
    <property type="term" value="F:protein tyrosine phosphatase activity"/>
    <property type="evidence" value="ECO:0007669"/>
    <property type="project" value="InterPro"/>
</dbReference>
<dbReference type="PRINTS" id="PR00700">
    <property type="entry name" value="PRTYPHPHTASE"/>
</dbReference>
<dbReference type="InterPro" id="IPR016130">
    <property type="entry name" value="Tyr_Pase_AS"/>
</dbReference>
<dbReference type="InterPro" id="IPR052782">
    <property type="entry name" value="Oocyte-zygote_transition_reg"/>
</dbReference>
<feature type="domain" description="Tyrosine-protein phosphatase" evidence="2">
    <location>
        <begin position="234"/>
        <end position="486"/>
    </location>
</feature>
<proteinExistence type="predicted"/>
<feature type="domain" description="Tyrosine specific protein phosphatases" evidence="3">
    <location>
        <begin position="409"/>
        <end position="477"/>
    </location>
</feature>
<keyword evidence="5" id="KW-1185">Reference proteome</keyword>
<evidence type="ECO:0000313" key="4">
    <source>
        <dbReference type="EMBL" id="VDN06195.1"/>
    </source>
</evidence>
<dbReference type="PROSITE" id="PS50056">
    <property type="entry name" value="TYR_PHOSPHATASE_2"/>
    <property type="match status" value="1"/>
</dbReference>
<feature type="region of interest" description="Disordered" evidence="1">
    <location>
        <begin position="510"/>
        <end position="607"/>
    </location>
</feature>
<organism evidence="6">
    <name type="scientific">Thelazia callipaeda</name>
    <name type="common">Oriental eyeworm</name>
    <name type="synonym">Parasitic nematode</name>
    <dbReference type="NCBI Taxonomy" id="103827"/>
    <lineage>
        <taxon>Eukaryota</taxon>
        <taxon>Metazoa</taxon>
        <taxon>Ecdysozoa</taxon>
        <taxon>Nematoda</taxon>
        <taxon>Chromadorea</taxon>
        <taxon>Rhabditida</taxon>
        <taxon>Spirurina</taxon>
        <taxon>Spiruromorpha</taxon>
        <taxon>Thelazioidea</taxon>
        <taxon>Thelaziidae</taxon>
        <taxon>Thelazia</taxon>
    </lineage>
</organism>
<dbReference type="PROSITE" id="PS00383">
    <property type="entry name" value="TYR_PHOSPHATASE_1"/>
    <property type="match status" value="1"/>
</dbReference>
<evidence type="ECO:0000259" key="2">
    <source>
        <dbReference type="PROSITE" id="PS50055"/>
    </source>
</evidence>
<feature type="compositionally biased region" description="Basic and acidic residues" evidence="1">
    <location>
        <begin position="54"/>
        <end position="79"/>
    </location>
</feature>
<evidence type="ECO:0000313" key="5">
    <source>
        <dbReference type="Proteomes" id="UP000276776"/>
    </source>
</evidence>
<protein>
    <submittedName>
        <fullName evidence="6">Protein-tyrosine phosphatase</fullName>
    </submittedName>
</protein>
<reference evidence="6" key="1">
    <citation type="submission" date="2016-04" db="UniProtKB">
        <authorList>
            <consortium name="WormBaseParasite"/>
        </authorList>
    </citation>
    <scope>IDENTIFICATION</scope>
</reference>
<dbReference type="Proteomes" id="UP000276776">
    <property type="component" value="Unassembled WGS sequence"/>
</dbReference>
<dbReference type="OrthoDB" id="10253954at2759"/>